<reference evidence="5 6" key="1">
    <citation type="submission" date="2012-02" db="EMBL/GenBank/DDBJ databases">
        <title>Complete genome sequence of Phycisphaera mikurensis NBRC 102666.</title>
        <authorList>
            <person name="Ankai A."/>
            <person name="Hosoyama A."/>
            <person name="Terui Y."/>
            <person name="Sekine M."/>
            <person name="Fukai R."/>
            <person name="Kato Y."/>
            <person name="Nakamura S."/>
            <person name="Yamada-Narita S."/>
            <person name="Kawakoshi A."/>
            <person name="Fukunaga Y."/>
            <person name="Yamazaki S."/>
            <person name="Fujita N."/>
        </authorList>
    </citation>
    <scope>NUCLEOTIDE SEQUENCE [LARGE SCALE GENOMIC DNA]</scope>
    <source>
        <strain evidence="6">NBRC 102666 / KCTC 22515 / FYK2301M01</strain>
    </source>
</reference>
<name>I0IJ99_PHYMF</name>
<keyword evidence="3" id="KW-0804">Transcription</keyword>
<dbReference type="HOGENOM" id="CLU_000445_88_3_0"/>
<dbReference type="Pfam" id="PF02311">
    <property type="entry name" value="AraC_binding"/>
    <property type="match status" value="1"/>
</dbReference>
<dbReference type="GO" id="GO:0043565">
    <property type="term" value="F:sequence-specific DNA binding"/>
    <property type="evidence" value="ECO:0007669"/>
    <property type="project" value="InterPro"/>
</dbReference>
<keyword evidence="6" id="KW-1185">Reference proteome</keyword>
<sequence length="287" mass="30133">MKPERERIEAGSGRSVLVKRFGFDAFDVPWHHHPEVELTRIDAGTGRALLGSAVSRFSTGDVVLLGPDLPHAWFSEGHDPPAPAGGPPCRASVAQFDAARVCGAAAAFPECAGIVGLLSAAAGGLAFAPGTAEAAIDRLVDAAEPERVPGLLLAALAALAAAASTPLGPASAARAADPAVEVMTRLLQDRFRDGVSLGELAAAAHLSESAAARRFAAAMGQSVTEYRHRLRVQAAETRLLQTADGLAEVALRSGFPSLAHFHRVFKRLHGGETPHAWRRRVERIARH</sequence>
<organism evidence="5 6">
    <name type="scientific">Phycisphaera mikurensis (strain NBRC 102666 / KCTC 22515 / FYK2301M01)</name>
    <dbReference type="NCBI Taxonomy" id="1142394"/>
    <lineage>
        <taxon>Bacteria</taxon>
        <taxon>Pseudomonadati</taxon>
        <taxon>Planctomycetota</taxon>
        <taxon>Phycisphaerae</taxon>
        <taxon>Phycisphaerales</taxon>
        <taxon>Phycisphaeraceae</taxon>
        <taxon>Phycisphaera</taxon>
    </lineage>
</organism>
<evidence type="ECO:0000313" key="6">
    <source>
        <dbReference type="Proteomes" id="UP000007881"/>
    </source>
</evidence>
<evidence type="ECO:0000256" key="2">
    <source>
        <dbReference type="ARBA" id="ARBA00023125"/>
    </source>
</evidence>
<dbReference type="GO" id="GO:0003700">
    <property type="term" value="F:DNA-binding transcription factor activity"/>
    <property type="evidence" value="ECO:0007669"/>
    <property type="project" value="InterPro"/>
</dbReference>
<dbReference type="InterPro" id="IPR018060">
    <property type="entry name" value="HTH_AraC"/>
</dbReference>
<keyword evidence="1" id="KW-0805">Transcription regulation</keyword>
<dbReference type="Gene3D" id="2.60.120.10">
    <property type="entry name" value="Jelly Rolls"/>
    <property type="match status" value="1"/>
</dbReference>
<dbReference type="SUPFAM" id="SSF46689">
    <property type="entry name" value="Homeodomain-like"/>
    <property type="match status" value="2"/>
</dbReference>
<keyword evidence="2" id="KW-0238">DNA-binding</keyword>
<evidence type="ECO:0000259" key="4">
    <source>
        <dbReference type="PROSITE" id="PS01124"/>
    </source>
</evidence>
<dbReference type="InterPro" id="IPR003313">
    <property type="entry name" value="AraC-bd"/>
</dbReference>
<dbReference type="InterPro" id="IPR011051">
    <property type="entry name" value="RmlC_Cupin_sf"/>
</dbReference>
<dbReference type="InterPro" id="IPR014710">
    <property type="entry name" value="RmlC-like_jellyroll"/>
</dbReference>
<dbReference type="KEGG" id="phm:PSMK_31780"/>
<dbReference type="OrthoDB" id="9778008at2"/>
<dbReference type="Pfam" id="PF12833">
    <property type="entry name" value="HTH_18"/>
    <property type="match status" value="1"/>
</dbReference>
<dbReference type="eggNOG" id="COG0662">
    <property type="taxonomic scope" value="Bacteria"/>
</dbReference>
<dbReference type="Gene3D" id="1.10.10.60">
    <property type="entry name" value="Homeodomain-like"/>
    <property type="match status" value="1"/>
</dbReference>
<dbReference type="SUPFAM" id="SSF51182">
    <property type="entry name" value="RmlC-like cupins"/>
    <property type="match status" value="1"/>
</dbReference>
<dbReference type="AlphaFoldDB" id="I0IJ99"/>
<dbReference type="PANTHER" id="PTHR46796">
    <property type="entry name" value="HTH-TYPE TRANSCRIPTIONAL ACTIVATOR RHAS-RELATED"/>
    <property type="match status" value="1"/>
</dbReference>
<dbReference type="eggNOG" id="COG2207">
    <property type="taxonomic scope" value="Bacteria"/>
</dbReference>
<dbReference type="RefSeq" id="WP_014438540.1">
    <property type="nucleotide sequence ID" value="NC_017080.1"/>
</dbReference>
<evidence type="ECO:0000256" key="1">
    <source>
        <dbReference type="ARBA" id="ARBA00023015"/>
    </source>
</evidence>
<dbReference type="STRING" id="1142394.PSMK_31780"/>
<feature type="domain" description="HTH araC/xylS-type" evidence="4">
    <location>
        <begin position="181"/>
        <end position="270"/>
    </location>
</feature>
<dbReference type="InterPro" id="IPR009057">
    <property type="entry name" value="Homeodomain-like_sf"/>
</dbReference>
<dbReference type="EMBL" id="AP012338">
    <property type="protein sequence ID" value="BAM05337.1"/>
    <property type="molecule type" value="Genomic_DNA"/>
</dbReference>
<dbReference type="PROSITE" id="PS01124">
    <property type="entry name" value="HTH_ARAC_FAMILY_2"/>
    <property type="match status" value="1"/>
</dbReference>
<evidence type="ECO:0000256" key="3">
    <source>
        <dbReference type="ARBA" id="ARBA00023163"/>
    </source>
</evidence>
<accession>I0IJ99</accession>
<protein>
    <submittedName>
        <fullName evidence="5">Putative AraC family transcriptional regulator</fullName>
    </submittedName>
</protein>
<dbReference type="Proteomes" id="UP000007881">
    <property type="component" value="Chromosome"/>
</dbReference>
<dbReference type="InterPro" id="IPR050204">
    <property type="entry name" value="AraC_XylS_family_regulators"/>
</dbReference>
<gene>
    <name evidence="5" type="ordered locus">PSMK_31780</name>
</gene>
<dbReference type="SMART" id="SM00342">
    <property type="entry name" value="HTH_ARAC"/>
    <property type="match status" value="1"/>
</dbReference>
<evidence type="ECO:0000313" key="5">
    <source>
        <dbReference type="EMBL" id="BAM05337.1"/>
    </source>
</evidence>
<proteinExistence type="predicted"/>